<dbReference type="Proteomes" id="UP001595947">
    <property type="component" value="Unassembled WGS sequence"/>
</dbReference>
<protein>
    <submittedName>
        <fullName evidence="2">Nuclear transport factor 2 family protein</fullName>
    </submittedName>
</protein>
<keyword evidence="3" id="KW-1185">Reference proteome</keyword>
<dbReference type="EMBL" id="JBHSIV010000005">
    <property type="protein sequence ID" value="MFC5061907.1"/>
    <property type="molecule type" value="Genomic_DNA"/>
</dbReference>
<accession>A0ABV9YJ37</accession>
<comment type="caution">
    <text evidence="2">The sequence shown here is derived from an EMBL/GenBank/DDBJ whole genome shotgun (WGS) entry which is preliminary data.</text>
</comment>
<dbReference type="InterPro" id="IPR032710">
    <property type="entry name" value="NTF2-like_dom_sf"/>
</dbReference>
<evidence type="ECO:0000259" key="1">
    <source>
        <dbReference type="Pfam" id="PF12680"/>
    </source>
</evidence>
<organism evidence="2 3">
    <name type="scientific">Actinomycetospora atypica</name>
    <dbReference type="NCBI Taxonomy" id="1290095"/>
    <lineage>
        <taxon>Bacteria</taxon>
        <taxon>Bacillati</taxon>
        <taxon>Actinomycetota</taxon>
        <taxon>Actinomycetes</taxon>
        <taxon>Pseudonocardiales</taxon>
        <taxon>Pseudonocardiaceae</taxon>
        <taxon>Actinomycetospora</taxon>
    </lineage>
</organism>
<evidence type="ECO:0000313" key="3">
    <source>
        <dbReference type="Proteomes" id="UP001595947"/>
    </source>
</evidence>
<dbReference type="InterPro" id="IPR037401">
    <property type="entry name" value="SnoaL-like"/>
</dbReference>
<gene>
    <name evidence="2" type="ORF">ACFPBZ_06795</name>
</gene>
<dbReference type="Pfam" id="PF12680">
    <property type="entry name" value="SnoaL_2"/>
    <property type="match status" value="1"/>
</dbReference>
<evidence type="ECO:0000313" key="2">
    <source>
        <dbReference type="EMBL" id="MFC5061907.1"/>
    </source>
</evidence>
<dbReference type="Gene3D" id="3.10.450.50">
    <property type="match status" value="1"/>
</dbReference>
<proteinExistence type="predicted"/>
<dbReference type="SUPFAM" id="SSF54427">
    <property type="entry name" value="NTF2-like"/>
    <property type="match status" value="1"/>
</dbReference>
<sequence>MSLRERMEEMFTRMVEAKDASLVDTYYDPDFVLTTNGQSQDLAEFRAGHERVYPTAITYRVEYDEDAWVEAGDRLAGRLWITIGRPGEPERPLEVVFVATFREERLLRLNELTWPDWSNLAAFETYGS</sequence>
<dbReference type="RefSeq" id="WP_378035260.1">
    <property type="nucleotide sequence ID" value="NZ_JBHSIV010000005.1"/>
</dbReference>
<reference evidence="3" key="1">
    <citation type="journal article" date="2019" name="Int. J. Syst. Evol. Microbiol.">
        <title>The Global Catalogue of Microorganisms (GCM) 10K type strain sequencing project: providing services to taxonomists for standard genome sequencing and annotation.</title>
        <authorList>
            <consortium name="The Broad Institute Genomics Platform"/>
            <consortium name="The Broad Institute Genome Sequencing Center for Infectious Disease"/>
            <person name="Wu L."/>
            <person name="Ma J."/>
        </authorList>
    </citation>
    <scope>NUCLEOTIDE SEQUENCE [LARGE SCALE GENOMIC DNA]</scope>
    <source>
        <strain evidence="3">CGMCC 4.7093</strain>
    </source>
</reference>
<name>A0ABV9YJ37_9PSEU</name>
<feature type="domain" description="SnoaL-like" evidence="1">
    <location>
        <begin position="9"/>
        <end position="107"/>
    </location>
</feature>